<dbReference type="PANTHER" id="PTHR12242:SF45">
    <property type="entry name" value="MARVEL DOMAIN-CONTAINING PROTEIN"/>
    <property type="match status" value="1"/>
</dbReference>
<feature type="region of interest" description="Disordered" evidence="1">
    <location>
        <begin position="106"/>
        <end position="131"/>
    </location>
</feature>
<feature type="transmembrane region" description="Helical" evidence="2">
    <location>
        <begin position="242"/>
        <end position="266"/>
    </location>
</feature>
<accession>A0A9J7KH04</accession>
<reference evidence="4" key="2">
    <citation type="submission" date="2025-08" db="UniProtKB">
        <authorList>
            <consortium name="RefSeq"/>
        </authorList>
    </citation>
    <scope>IDENTIFICATION</scope>
    <source>
        <strain evidence="4">S238N-H82</strain>
        <tissue evidence="4">Testes</tissue>
    </source>
</reference>
<protein>
    <submittedName>
        <fullName evidence="4">Protein rolling stone-like</fullName>
    </submittedName>
</protein>
<name>A0A9J7KH04_BRAFL</name>
<keyword evidence="2" id="KW-0472">Membrane</keyword>
<feature type="transmembrane region" description="Helical" evidence="2">
    <location>
        <begin position="43"/>
        <end position="66"/>
    </location>
</feature>
<dbReference type="OrthoDB" id="419711at2759"/>
<dbReference type="GeneID" id="118406604"/>
<dbReference type="GO" id="GO:0016020">
    <property type="term" value="C:membrane"/>
    <property type="evidence" value="ECO:0000318"/>
    <property type="project" value="GO_Central"/>
</dbReference>
<dbReference type="PANTHER" id="PTHR12242">
    <property type="entry name" value="OS02G0130600 PROTEIN-RELATED"/>
    <property type="match status" value="1"/>
</dbReference>
<dbReference type="Proteomes" id="UP000001554">
    <property type="component" value="Chromosome 19"/>
</dbReference>
<keyword evidence="2" id="KW-1133">Transmembrane helix</keyword>
<dbReference type="RefSeq" id="XP_035662659.1">
    <property type="nucleotide sequence ID" value="XM_035806766.1"/>
</dbReference>
<organism evidence="3 4">
    <name type="scientific">Branchiostoma floridae</name>
    <name type="common">Florida lancelet</name>
    <name type="synonym">Amphioxus</name>
    <dbReference type="NCBI Taxonomy" id="7739"/>
    <lineage>
        <taxon>Eukaryota</taxon>
        <taxon>Metazoa</taxon>
        <taxon>Chordata</taxon>
        <taxon>Cephalochordata</taxon>
        <taxon>Leptocardii</taxon>
        <taxon>Amphioxiformes</taxon>
        <taxon>Branchiostomatidae</taxon>
        <taxon>Branchiostoma</taxon>
    </lineage>
</organism>
<dbReference type="AlphaFoldDB" id="A0A9J7KH04"/>
<gene>
    <name evidence="4" type="primary">LOC118406604</name>
</gene>
<reference evidence="3" key="1">
    <citation type="journal article" date="2020" name="Nat. Ecol. Evol.">
        <title>Deeply conserved synteny resolves early events in vertebrate evolution.</title>
        <authorList>
            <person name="Simakov O."/>
            <person name="Marletaz F."/>
            <person name="Yue J.X."/>
            <person name="O'Connell B."/>
            <person name="Jenkins J."/>
            <person name="Brandt A."/>
            <person name="Calef R."/>
            <person name="Tung C.H."/>
            <person name="Huang T.K."/>
            <person name="Schmutz J."/>
            <person name="Satoh N."/>
            <person name="Yu J.K."/>
            <person name="Putnam N.H."/>
            <person name="Green R.E."/>
            <person name="Rokhsar D.S."/>
        </authorList>
    </citation>
    <scope>NUCLEOTIDE SEQUENCE [LARGE SCALE GENOMIC DNA]</scope>
    <source>
        <strain evidence="3">S238N-H82</strain>
    </source>
</reference>
<sequence>MLYPQGATMFRLLTSFVRLFSLEHHDRAAFYTSPVLKNQAIFVLYRVLAAGVWGSFNVWSLLNALLNQNWLWFARLTHWTMILLTAHLVFSAVLAWKHLCEKKHNKKPVPQDTAQDDNMSSSRELKTSEDNGSKLTCCNKTSWVLFNLASASSFCVTSLYVTLIATPRHFVGVMEHIINSVIVVVDIVVNGIPVKVHHFVYPSLVGTAYAVFSMIYWALGGLGKNGETFLYPPLKYEKEHRARTLCFIAVCLVFVLPLLQALCCALRHLRSRLIVGLAPNVGILQFSPEKEANNQCSYMHV</sequence>
<dbReference type="Pfam" id="PF21534">
    <property type="entry name" value="Rost"/>
    <property type="match status" value="1"/>
</dbReference>
<feature type="transmembrane region" description="Helical" evidence="2">
    <location>
        <begin position="170"/>
        <end position="192"/>
    </location>
</feature>
<feature type="transmembrane region" description="Helical" evidence="2">
    <location>
        <begin position="78"/>
        <end position="96"/>
    </location>
</feature>
<evidence type="ECO:0000313" key="4">
    <source>
        <dbReference type="RefSeq" id="XP_035662659.1"/>
    </source>
</evidence>
<evidence type="ECO:0000256" key="1">
    <source>
        <dbReference type="SAM" id="MobiDB-lite"/>
    </source>
</evidence>
<feature type="transmembrane region" description="Helical" evidence="2">
    <location>
        <begin position="143"/>
        <end position="164"/>
    </location>
</feature>
<evidence type="ECO:0000256" key="2">
    <source>
        <dbReference type="SAM" id="Phobius"/>
    </source>
</evidence>
<keyword evidence="3" id="KW-1185">Reference proteome</keyword>
<proteinExistence type="predicted"/>
<evidence type="ECO:0000313" key="3">
    <source>
        <dbReference type="Proteomes" id="UP000001554"/>
    </source>
</evidence>
<dbReference type="KEGG" id="bfo:118406604"/>
<feature type="transmembrane region" description="Helical" evidence="2">
    <location>
        <begin position="199"/>
        <end position="222"/>
    </location>
</feature>
<dbReference type="OMA" id="IATPRHF"/>
<feature type="compositionally biased region" description="Polar residues" evidence="1">
    <location>
        <begin position="112"/>
        <end position="122"/>
    </location>
</feature>
<dbReference type="InterPro" id="IPR049352">
    <property type="entry name" value="Rost"/>
</dbReference>
<keyword evidence="2" id="KW-0812">Transmembrane</keyword>